<dbReference type="InterPro" id="IPR051156">
    <property type="entry name" value="Mito/Outer_Membr_Metalloprot"/>
</dbReference>
<dbReference type="CDD" id="cd07331">
    <property type="entry name" value="M48C_Oma1_like"/>
    <property type="match status" value="1"/>
</dbReference>
<evidence type="ECO:0000256" key="5">
    <source>
        <dbReference type="ARBA" id="ARBA00023049"/>
    </source>
</evidence>
<dbReference type="GO" id="GO:0046872">
    <property type="term" value="F:metal ion binding"/>
    <property type="evidence" value="ECO:0007669"/>
    <property type="project" value="UniProtKB-KW"/>
</dbReference>
<dbReference type="GO" id="GO:0051603">
    <property type="term" value="P:proteolysis involved in protein catabolic process"/>
    <property type="evidence" value="ECO:0007669"/>
    <property type="project" value="TreeGrafter"/>
</dbReference>
<protein>
    <submittedName>
        <fullName evidence="9">Peptidase M48</fullName>
    </submittedName>
</protein>
<dbReference type="PANTHER" id="PTHR22726:SF1">
    <property type="entry name" value="METALLOENDOPEPTIDASE OMA1, MITOCHONDRIAL"/>
    <property type="match status" value="1"/>
</dbReference>
<keyword evidence="10" id="KW-1185">Reference proteome</keyword>
<keyword evidence="2" id="KW-0479">Metal-binding</keyword>
<evidence type="ECO:0000256" key="4">
    <source>
        <dbReference type="ARBA" id="ARBA00022833"/>
    </source>
</evidence>
<name>A0A254TGD9_9BURK</name>
<evidence type="ECO:0000256" key="7">
    <source>
        <dbReference type="SAM" id="SignalP"/>
    </source>
</evidence>
<feature type="chain" id="PRO_5012242461" evidence="7">
    <location>
        <begin position="24"/>
        <end position="299"/>
    </location>
</feature>
<dbReference type="GO" id="GO:0016020">
    <property type="term" value="C:membrane"/>
    <property type="evidence" value="ECO:0007669"/>
    <property type="project" value="TreeGrafter"/>
</dbReference>
<accession>A0A254TGD9</accession>
<dbReference type="Proteomes" id="UP000197535">
    <property type="component" value="Unassembled WGS sequence"/>
</dbReference>
<dbReference type="PANTHER" id="PTHR22726">
    <property type="entry name" value="METALLOENDOPEPTIDASE OMA1"/>
    <property type="match status" value="1"/>
</dbReference>
<reference evidence="9 10" key="1">
    <citation type="submission" date="2016-02" db="EMBL/GenBank/DDBJ databases">
        <authorList>
            <person name="Wen L."/>
            <person name="He K."/>
            <person name="Yang H."/>
        </authorList>
    </citation>
    <scope>NUCLEOTIDE SEQUENCE [LARGE SCALE GENOMIC DNA]</scope>
    <source>
        <strain evidence="9 10">TSA40</strain>
    </source>
</reference>
<keyword evidence="4 6" id="KW-0862">Zinc</keyword>
<feature type="domain" description="Peptidase M48" evidence="8">
    <location>
        <begin position="102"/>
        <end position="266"/>
    </location>
</feature>
<organism evidence="9 10">
    <name type="scientific">Noviherbaspirillum denitrificans</name>
    <dbReference type="NCBI Taxonomy" id="1968433"/>
    <lineage>
        <taxon>Bacteria</taxon>
        <taxon>Pseudomonadati</taxon>
        <taxon>Pseudomonadota</taxon>
        <taxon>Betaproteobacteria</taxon>
        <taxon>Burkholderiales</taxon>
        <taxon>Oxalobacteraceae</taxon>
        <taxon>Noviherbaspirillum</taxon>
    </lineage>
</organism>
<dbReference type="AlphaFoldDB" id="A0A254TGD9"/>
<gene>
    <name evidence="9" type="ORF">AYR66_13565</name>
</gene>
<dbReference type="EMBL" id="LSTO01000001">
    <property type="protein sequence ID" value="OWW20362.1"/>
    <property type="molecule type" value="Genomic_DNA"/>
</dbReference>
<evidence type="ECO:0000256" key="2">
    <source>
        <dbReference type="ARBA" id="ARBA00022723"/>
    </source>
</evidence>
<dbReference type="RefSeq" id="WP_088707249.1">
    <property type="nucleotide sequence ID" value="NZ_LSTO01000001.1"/>
</dbReference>
<dbReference type="GO" id="GO:0004222">
    <property type="term" value="F:metalloendopeptidase activity"/>
    <property type="evidence" value="ECO:0007669"/>
    <property type="project" value="InterPro"/>
</dbReference>
<evidence type="ECO:0000259" key="8">
    <source>
        <dbReference type="Pfam" id="PF01435"/>
    </source>
</evidence>
<keyword evidence="1 6" id="KW-0645">Protease</keyword>
<keyword evidence="7" id="KW-0732">Signal</keyword>
<feature type="signal peptide" evidence="7">
    <location>
        <begin position="1"/>
        <end position="23"/>
    </location>
</feature>
<evidence type="ECO:0000256" key="6">
    <source>
        <dbReference type="RuleBase" id="RU003983"/>
    </source>
</evidence>
<keyword evidence="5 6" id="KW-0482">Metalloprotease</keyword>
<comment type="caution">
    <text evidence="9">The sequence shown here is derived from an EMBL/GenBank/DDBJ whole genome shotgun (WGS) entry which is preliminary data.</text>
</comment>
<keyword evidence="3 6" id="KW-0378">Hydrolase</keyword>
<dbReference type="InterPro" id="IPR001915">
    <property type="entry name" value="Peptidase_M48"/>
</dbReference>
<evidence type="ECO:0000256" key="1">
    <source>
        <dbReference type="ARBA" id="ARBA00022670"/>
    </source>
</evidence>
<proteinExistence type="inferred from homology"/>
<dbReference type="Pfam" id="PF01435">
    <property type="entry name" value="Peptidase_M48"/>
    <property type="match status" value="1"/>
</dbReference>
<sequence>MKRSIHAFLFAIVLGIAGPGVQAKDSAAGADDGVKVDKMSSVRKLVSEEQVEAAALQQYLGIKRDAGQQKALAPEGHPQLQRLRAIANKIIPHALRWNERAAQWQWEVNLIGSKEINAFCMPGGKIAFYTGILDSLKLTDDEVAIVMGHEIAHALREHGRERLAKSTLTNAGAKLAGIGASLLFGVDPHLTDGVAGFGAKLMVLKFSRGDETEADLVGLDIAARAGYDPRAGIALWQKMGMVSKNTSLQWLSTHPAGDARIAEMQKHMPSVMPLFVKARGTQTPPPPYMSNVKGIAPIP</sequence>
<evidence type="ECO:0000313" key="9">
    <source>
        <dbReference type="EMBL" id="OWW20362.1"/>
    </source>
</evidence>
<dbReference type="Gene3D" id="3.30.2010.10">
    <property type="entry name" value="Metalloproteases ('zincins'), catalytic domain"/>
    <property type="match status" value="1"/>
</dbReference>
<evidence type="ECO:0000313" key="10">
    <source>
        <dbReference type="Proteomes" id="UP000197535"/>
    </source>
</evidence>
<comment type="similarity">
    <text evidence="6">Belongs to the peptidase M48 family.</text>
</comment>
<dbReference type="OrthoDB" id="9810445at2"/>
<evidence type="ECO:0000256" key="3">
    <source>
        <dbReference type="ARBA" id="ARBA00022801"/>
    </source>
</evidence>
<comment type="cofactor">
    <cofactor evidence="6">
        <name>Zn(2+)</name>
        <dbReference type="ChEBI" id="CHEBI:29105"/>
    </cofactor>
    <text evidence="6">Binds 1 zinc ion per subunit.</text>
</comment>